<proteinExistence type="predicted"/>
<accession>A0AAV1MBM5</accession>
<gene>
    <name evidence="1" type="ORF">PARMNEM_LOCUS22826</name>
</gene>
<keyword evidence="2" id="KW-1185">Reference proteome</keyword>
<organism evidence="1 2">
    <name type="scientific">Parnassius mnemosyne</name>
    <name type="common">clouded apollo</name>
    <dbReference type="NCBI Taxonomy" id="213953"/>
    <lineage>
        <taxon>Eukaryota</taxon>
        <taxon>Metazoa</taxon>
        <taxon>Ecdysozoa</taxon>
        <taxon>Arthropoda</taxon>
        <taxon>Hexapoda</taxon>
        <taxon>Insecta</taxon>
        <taxon>Pterygota</taxon>
        <taxon>Neoptera</taxon>
        <taxon>Endopterygota</taxon>
        <taxon>Lepidoptera</taxon>
        <taxon>Glossata</taxon>
        <taxon>Ditrysia</taxon>
        <taxon>Papilionoidea</taxon>
        <taxon>Papilionidae</taxon>
        <taxon>Parnassiinae</taxon>
        <taxon>Parnassini</taxon>
        <taxon>Parnassius</taxon>
        <taxon>Driopa</taxon>
    </lineage>
</organism>
<dbReference type="AlphaFoldDB" id="A0AAV1MBM5"/>
<comment type="caution">
    <text evidence="1">The sequence shown here is derived from an EMBL/GenBank/DDBJ whole genome shotgun (WGS) entry which is preliminary data.</text>
</comment>
<evidence type="ECO:0000313" key="2">
    <source>
        <dbReference type="Proteomes" id="UP001314205"/>
    </source>
</evidence>
<protein>
    <submittedName>
        <fullName evidence="1">Uncharacterized protein</fullName>
    </submittedName>
</protein>
<dbReference type="EMBL" id="CAVLGL010000159">
    <property type="protein sequence ID" value="CAK1604635.1"/>
    <property type="molecule type" value="Genomic_DNA"/>
</dbReference>
<name>A0AAV1MBM5_9NEOP</name>
<evidence type="ECO:0000313" key="1">
    <source>
        <dbReference type="EMBL" id="CAK1604635.1"/>
    </source>
</evidence>
<reference evidence="1 2" key="1">
    <citation type="submission" date="2023-11" db="EMBL/GenBank/DDBJ databases">
        <authorList>
            <person name="Hedman E."/>
            <person name="Englund M."/>
            <person name="Stromberg M."/>
            <person name="Nyberg Akerstrom W."/>
            <person name="Nylinder S."/>
            <person name="Jareborg N."/>
            <person name="Kallberg Y."/>
            <person name="Kronander E."/>
        </authorList>
    </citation>
    <scope>NUCLEOTIDE SEQUENCE [LARGE SCALE GENOMIC DNA]</scope>
</reference>
<dbReference type="Proteomes" id="UP001314205">
    <property type="component" value="Unassembled WGS sequence"/>
</dbReference>
<sequence length="103" mass="12120">MKNGDKFVTPGKHRQGQTKKQIDDFDLCVIRQKVIFFYKVQKKVPTLRKLLAVIREENFVRSDEFLRQILNSTGFKFKKCPTNRQALIEKPVIASKRTYICKS</sequence>